<accession>A0A4D6E1D9</accession>
<reference evidence="4 5" key="1">
    <citation type="submission" date="2019-03" db="EMBL/GenBank/DDBJ databases">
        <authorList>
            <person name="Kwan A."/>
            <person name="Miller C."/>
            <person name="Herrmann A."/>
            <person name="Tang B.L."/>
            <person name="Shaffer C.D."/>
            <person name="Weston-Hafer K.A."/>
            <person name="Russell D.A."/>
            <person name="Pope W.H."/>
            <person name="Jacobs-Sera D."/>
            <person name="Hendrix R.W."/>
            <person name="Hatfull G.F."/>
        </authorList>
    </citation>
    <scope>NUCLEOTIDE SEQUENCE [LARGE SCALE GENOMIC DNA]</scope>
</reference>
<gene>
    <name evidence="4" type="primary">20</name>
    <name evidence="4" type="ORF">SEA_CIRCINUS_20</name>
</gene>
<evidence type="ECO:0000313" key="4">
    <source>
        <dbReference type="EMBL" id="QBZ72304.1"/>
    </source>
</evidence>
<dbReference type="InterPro" id="IPR006558">
    <property type="entry name" value="LamG-like"/>
</dbReference>
<keyword evidence="1" id="KW-0732">Signal</keyword>
<dbReference type="SMART" id="SM00560">
    <property type="entry name" value="LamGL"/>
    <property type="match status" value="1"/>
</dbReference>
<evidence type="ECO:0000256" key="2">
    <source>
        <dbReference type="ARBA" id="ARBA00023157"/>
    </source>
</evidence>
<evidence type="ECO:0000313" key="5">
    <source>
        <dbReference type="Proteomes" id="UP000297201"/>
    </source>
</evidence>
<feature type="domain" description="LamG-like jellyroll fold" evidence="3">
    <location>
        <begin position="76"/>
        <end position="192"/>
    </location>
</feature>
<name>A0A4D6E1D9_9CAUD</name>
<organism evidence="4 5">
    <name type="scientific">Streptomyces phage Circinus</name>
    <dbReference type="NCBI Taxonomy" id="2562189"/>
    <lineage>
        <taxon>Viruses</taxon>
        <taxon>Duplodnaviria</taxon>
        <taxon>Heunggongvirae</taxon>
        <taxon>Uroviricota</taxon>
        <taxon>Caudoviricetes</taxon>
        <taxon>Stanwilliamsviridae</taxon>
        <taxon>Loccivirinae</taxon>
        <taxon>Wilnyevirus</taxon>
        <taxon>Wilnyevirus billnye</taxon>
    </lineage>
</organism>
<evidence type="ECO:0000259" key="3">
    <source>
        <dbReference type="SMART" id="SM00560"/>
    </source>
</evidence>
<dbReference type="SUPFAM" id="SSF49899">
    <property type="entry name" value="Concanavalin A-like lectins/glucanases"/>
    <property type="match status" value="3"/>
</dbReference>
<sequence>MTYIYRVLREGPSGLWPMDSQPIVDKSGYGKNATFTGTPRTTRPIVARGIAAQLLDSGDIISYPIGNIMKSGRENSSFTLEAWVKPSDGNTEILTRDNSGLFIDGLKLRFSIDMGTVYSVEYKNLRAGDVYHVVAVYDGTGIYLFLNGVRVAGLDIDVPAAIADTATNLSSSTSSSVVLDSVATYAYVLPASVIAAHYALGTDYPGVTDLSKNNGGNHYDFVDTSVGLYAKGVFPDTLAWTAGLSEGLAIVNNQLVNLYSDTDLQFEAGTWTYQESFESDALTTIVGSRIIWRASDDIVVEKSEDGGTTWNALSNGGQIVSNKPLTTGYSVSIRVSIPASVEQIAVEYLSVAFYSSLNVVGADEDLPAVILNPAVTTVAEYHRPAASFNDNAGIIFADGTGGLSIAEDDVFGGYFAVEMTVKVDSSATSATVLYVNTASAQPQITTNSSGNWTFANLTALYVDGVSISSGATVTAGEWHHVLAVFPESLATVYVGNNAAGTAGYPMRIGHLATYSDDVSASDAAAIYKAWVGTPASSIAGGAASIGENSPTAPRGLMGVSADSQVQSNSAYPKTMLTTNPAVYWQFNESSGTTVVDSSGYGRNGVCMYGAQLGGVGLTPCGPSGAAYFSGTGSPEIIMYGSDAPASNSFSASCIVKTTSSALMFTWNRMSSIAAAHGYYCGINNGYPAFKIYGSATERLASVQVNDGKPHHIVWVHTQGSNPKIYVDGVLVLTAPAETVKDASQQPGLKLGANDAGVGGSFPFDGTIDEAAWWGRALTAAEVTTLHEGSVTCRRPSFTGYSHDWAIVTGG</sequence>
<proteinExistence type="predicted"/>
<evidence type="ECO:0000256" key="1">
    <source>
        <dbReference type="ARBA" id="ARBA00022729"/>
    </source>
</evidence>
<protein>
    <recommendedName>
        <fullName evidence="3">LamG-like jellyroll fold domain-containing protein</fullName>
    </recommendedName>
</protein>
<dbReference type="Pfam" id="PF13385">
    <property type="entry name" value="Laminin_G_3"/>
    <property type="match status" value="3"/>
</dbReference>
<dbReference type="Proteomes" id="UP000297201">
    <property type="component" value="Segment"/>
</dbReference>
<dbReference type="Gene3D" id="2.60.120.200">
    <property type="match status" value="3"/>
</dbReference>
<keyword evidence="2" id="KW-1015">Disulfide bond</keyword>
<dbReference type="EMBL" id="MK620896">
    <property type="protein sequence ID" value="QBZ72304.1"/>
    <property type="molecule type" value="Genomic_DNA"/>
</dbReference>
<dbReference type="InterPro" id="IPR013320">
    <property type="entry name" value="ConA-like_dom_sf"/>
</dbReference>